<dbReference type="EMBL" id="KZ506376">
    <property type="protein sequence ID" value="PKU39948.1"/>
    <property type="molecule type" value="Genomic_DNA"/>
</dbReference>
<dbReference type="Proteomes" id="UP000233556">
    <property type="component" value="Unassembled WGS sequence"/>
</dbReference>
<dbReference type="AlphaFoldDB" id="A0A2I0U1K6"/>
<organism evidence="1 2">
    <name type="scientific">Limosa lapponica baueri</name>
    <dbReference type="NCBI Taxonomy" id="1758121"/>
    <lineage>
        <taxon>Eukaryota</taxon>
        <taxon>Metazoa</taxon>
        <taxon>Chordata</taxon>
        <taxon>Craniata</taxon>
        <taxon>Vertebrata</taxon>
        <taxon>Euteleostomi</taxon>
        <taxon>Archelosauria</taxon>
        <taxon>Archosauria</taxon>
        <taxon>Dinosauria</taxon>
        <taxon>Saurischia</taxon>
        <taxon>Theropoda</taxon>
        <taxon>Coelurosauria</taxon>
        <taxon>Aves</taxon>
        <taxon>Neognathae</taxon>
        <taxon>Neoaves</taxon>
        <taxon>Charadriiformes</taxon>
        <taxon>Scolopacidae</taxon>
        <taxon>Limosa</taxon>
    </lineage>
</organism>
<name>A0A2I0U1K6_LIMLA</name>
<evidence type="ECO:0000313" key="1">
    <source>
        <dbReference type="EMBL" id="PKU39948.1"/>
    </source>
</evidence>
<sequence length="122" mass="13793">METLNWSRLLAGAVACGEEPMQEQVFWQDLCPSGDPCWSSLFLMDRTPWKGSILEQFLKSCSPCEAPILEKFAKDCTLWEAPNDGTGEQHEEEGVAEMKCYALTTTPILQPPVLLRRKEVEE</sequence>
<protein>
    <submittedName>
        <fullName evidence="1">Uncharacterized protein</fullName>
    </submittedName>
</protein>
<evidence type="ECO:0000313" key="2">
    <source>
        <dbReference type="Proteomes" id="UP000233556"/>
    </source>
</evidence>
<accession>A0A2I0U1K6</accession>
<keyword evidence="2" id="KW-1185">Reference proteome</keyword>
<gene>
    <name evidence="1" type="ORF">llap_9744</name>
</gene>
<proteinExistence type="predicted"/>
<reference evidence="2" key="1">
    <citation type="submission" date="2017-11" db="EMBL/GenBank/DDBJ databases">
        <authorList>
            <person name="Lima N.C."/>
            <person name="Parody-Merino A.M."/>
            <person name="Battley P.F."/>
            <person name="Fidler A.E."/>
            <person name="Prosdocimi F."/>
        </authorList>
    </citation>
    <scope>NUCLEOTIDE SEQUENCE [LARGE SCALE GENOMIC DNA]</scope>
</reference>
<reference evidence="2" key="2">
    <citation type="submission" date="2017-12" db="EMBL/GenBank/DDBJ databases">
        <title>Genome sequence of the Bar-tailed Godwit (Limosa lapponica baueri).</title>
        <authorList>
            <person name="Lima N.C.B."/>
            <person name="Parody-Merino A.M."/>
            <person name="Battley P.F."/>
            <person name="Fidler A.E."/>
            <person name="Prosdocimi F."/>
        </authorList>
    </citation>
    <scope>NUCLEOTIDE SEQUENCE [LARGE SCALE GENOMIC DNA]</scope>
</reference>